<dbReference type="InterPro" id="IPR015943">
    <property type="entry name" value="WD40/YVTN_repeat-like_dom_sf"/>
</dbReference>
<dbReference type="EMBL" id="ASGZ01000052">
    <property type="protein sequence ID" value="ESP87716.1"/>
    <property type="molecule type" value="Genomic_DNA"/>
</dbReference>
<dbReference type="AlphaFoldDB" id="V4GRN1"/>
<gene>
    <name evidence="1" type="ORF">K933_12885</name>
</gene>
<proteinExistence type="predicted"/>
<dbReference type="PANTHER" id="PTHR43739:SF5">
    <property type="entry name" value="EXO-ALPHA-SIALIDASE"/>
    <property type="match status" value="1"/>
</dbReference>
<dbReference type="Proteomes" id="UP000017840">
    <property type="component" value="Unassembled WGS sequence"/>
</dbReference>
<evidence type="ECO:0008006" key="3">
    <source>
        <dbReference type="Google" id="ProtNLM"/>
    </source>
</evidence>
<dbReference type="SUPFAM" id="SSF110296">
    <property type="entry name" value="Oligoxyloglucan reducing end-specific cellobiohydrolase"/>
    <property type="match status" value="1"/>
</dbReference>
<protein>
    <recommendedName>
        <fullName evidence="3">Glycosyl hydrolase</fullName>
    </recommendedName>
</protein>
<reference evidence="1 2" key="1">
    <citation type="journal article" date="2013" name="Genome Announc.">
        <title>Draft Genome Sequence of 'Candidatus Halobonum tyrrellensis' Strain G22, Isolated from the Hypersaline Waters of Lake Tyrrell, Australia.</title>
        <authorList>
            <person name="Ugalde J.A."/>
            <person name="Narasingarao P."/>
            <person name="Kuo S."/>
            <person name="Podell S."/>
            <person name="Allen E.E."/>
        </authorList>
    </citation>
    <scope>NUCLEOTIDE SEQUENCE [LARGE SCALE GENOMIC DNA]</scope>
    <source>
        <strain evidence="1 2">G22</strain>
    </source>
</reference>
<comment type="caution">
    <text evidence="1">The sequence shown here is derived from an EMBL/GenBank/DDBJ whole genome shotgun (WGS) entry which is preliminary data.</text>
</comment>
<dbReference type="PATRIC" id="fig|1324957.4.peg.2613"/>
<sequence>MVPADGGFSVPDDVRTRMVTAYAALGDGLVVVDTERETATRASALDGRALECLAVHPDAPDRPVVGTFESGLYRSTDAGETFERVDEFGADAVMSAAFAPGDPDELWAGTEPSRVYRSTDAGDSWAELDGLTDLDSADEWSFPPRPHTHHVRWLEPHPTDPERWYVAVEAGALVRTDDRGETWRDRVPDGRIDNHTLATHPDAPDRVWVAAGDGYAESDDAGETWRVLEEGLDRTYCWSVAVDAGDPDRVLVSAARSAREAHTAARAETYVYRKEGDGEWERLDDAGLPVGEGVTRPVLARGDAGEFLALSNRGLFRTDDAGDSWTAVDVQWPEGFESATARGLAVV</sequence>
<dbReference type="CDD" id="cd15482">
    <property type="entry name" value="Sialidase_non-viral"/>
    <property type="match status" value="1"/>
</dbReference>
<dbReference type="eggNOG" id="arCOG08113">
    <property type="taxonomic scope" value="Archaea"/>
</dbReference>
<dbReference type="GO" id="GO:0010411">
    <property type="term" value="P:xyloglucan metabolic process"/>
    <property type="evidence" value="ECO:0007669"/>
    <property type="project" value="TreeGrafter"/>
</dbReference>
<keyword evidence="2" id="KW-1185">Reference proteome</keyword>
<dbReference type="STRING" id="1324957.K933_12885"/>
<evidence type="ECO:0000313" key="2">
    <source>
        <dbReference type="Proteomes" id="UP000017840"/>
    </source>
</evidence>
<accession>V4GRN1</accession>
<evidence type="ECO:0000313" key="1">
    <source>
        <dbReference type="EMBL" id="ESP87716.1"/>
    </source>
</evidence>
<dbReference type="InterPro" id="IPR052025">
    <property type="entry name" value="Xyloglucanase_GH74"/>
</dbReference>
<organism evidence="1 2">
    <name type="scientific">Candidatus Halobonum tyrrellensis G22</name>
    <dbReference type="NCBI Taxonomy" id="1324957"/>
    <lineage>
        <taxon>Archaea</taxon>
        <taxon>Methanobacteriati</taxon>
        <taxon>Methanobacteriota</taxon>
        <taxon>Stenosarchaea group</taxon>
        <taxon>Halobacteria</taxon>
        <taxon>Halobacteriales</taxon>
        <taxon>Haloferacaceae</taxon>
        <taxon>Candidatus Halobonum</taxon>
    </lineage>
</organism>
<name>V4GRN1_9EURY</name>
<dbReference type="PANTHER" id="PTHR43739">
    <property type="entry name" value="XYLOGLUCANASE (EUROFUNG)"/>
    <property type="match status" value="1"/>
</dbReference>
<dbReference type="Gene3D" id="2.130.10.10">
    <property type="entry name" value="YVTN repeat-like/Quinoprotein amine dehydrogenase"/>
    <property type="match status" value="1"/>
</dbReference>